<sequence length="363" mass="38169">MSDPILDSLIDQTRAAAADGRKLSIQAGRTKAFYGHPVEGAEPLDVTGFRGITSYEPTELVVTARCGTPLAELEAALAEKGQCLAFEPPRYAPGGTVGGMVAAGLSGPARAAVGAVRDFVLGATLLNGRGEVLGFGGQVMKNVAGYDVARLLAGSLGTLGVILEVSLKVLPVPPATATLRFEMDEGTAIQRLNEWGGRPLPINASAWWDGTLVLRLCGAAAAVEAAARSLGGERIPEVQAQPFWQGLRDHTDEFFMKAKAAVAAGGSLWRLSVPSVATPLQLSGEQLIEWGGAQRWWSTATPAPVVREAARLAGGHATLFYGSDPGVGRFAPLVPPLDRIHRELKKAFDPAGVFNPGRLYPEF</sequence>
<keyword evidence="4" id="KW-1185">Reference proteome</keyword>
<keyword evidence="1" id="KW-0285">Flavoprotein</keyword>
<dbReference type="InterPro" id="IPR016164">
    <property type="entry name" value="FAD-linked_Oxase-like_C"/>
</dbReference>
<evidence type="ECO:0000256" key="1">
    <source>
        <dbReference type="ARBA" id="ARBA00022630"/>
    </source>
</evidence>
<dbReference type="GO" id="GO:0003824">
    <property type="term" value="F:catalytic activity"/>
    <property type="evidence" value="ECO:0007669"/>
    <property type="project" value="InterPro"/>
</dbReference>
<dbReference type="PANTHER" id="PTHR11748:SF103">
    <property type="entry name" value="GLYCOLATE OXIDASE SUBUNIT GLCE"/>
    <property type="match status" value="1"/>
</dbReference>
<dbReference type="SUPFAM" id="SSF55103">
    <property type="entry name" value="FAD-linked oxidases, C-terminal domain"/>
    <property type="match status" value="1"/>
</dbReference>
<dbReference type="NCBIfam" id="NF008439">
    <property type="entry name" value="PRK11282.1"/>
    <property type="match status" value="1"/>
</dbReference>
<dbReference type="Gene3D" id="3.30.465.10">
    <property type="match status" value="1"/>
</dbReference>
<dbReference type="RefSeq" id="WP_104356288.1">
    <property type="nucleotide sequence ID" value="NZ_CP064338.1"/>
</dbReference>
<dbReference type="InterPro" id="IPR036318">
    <property type="entry name" value="FAD-bd_PCMH-like_sf"/>
</dbReference>
<comment type="caution">
    <text evidence="3">The sequence shown here is derived from an EMBL/GenBank/DDBJ whole genome shotgun (WGS) entry which is preliminary data.</text>
</comment>
<dbReference type="PANTHER" id="PTHR11748">
    <property type="entry name" value="D-LACTATE DEHYDROGENASE"/>
    <property type="match status" value="1"/>
</dbReference>
<evidence type="ECO:0000313" key="3">
    <source>
        <dbReference type="EMBL" id="PPE71027.1"/>
    </source>
</evidence>
<dbReference type="Proteomes" id="UP000239406">
    <property type="component" value="Unassembled WGS sequence"/>
</dbReference>
<dbReference type="InterPro" id="IPR006094">
    <property type="entry name" value="Oxid_FAD_bind_N"/>
</dbReference>
<dbReference type="Pfam" id="PF01565">
    <property type="entry name" value="FAD_binding_4"/>
    <property type="match status" value="1"/>
</dbReference>
<organism evidence="3 4">
    <name type="scientific">Caldimonas thermodepolymerans</name>
    <dbReference type="NCBI Taxonomy" id="215580"/>
    <lineage>
        <taxon>Bacteria</taxon>
        <taxon>Pseudomonadati</taxon>
        <taxon>Pseudomonadota</taxon>
        <taxon>Betaproteobacteria</taxon>
        <taxon>Burkholderiales</taxon>
        <taxon>Sphaerotilaceae</taxon>
        <taxon>Caldimonas</taxon>
    </lineage>
</organism>
<accession>A0A2S5T831</accession>
<evidence type="ECO:0000256" key="2">
    <source>
        <dbReference type="ARBA" id="ARBA00022827"/>
    </source>
</evidence>
<evidence type="ECO:0000313" key="4">
    <source>
        <dbReference type="Proteomes" id="UP000239406"/>
    </source>
</evidence>
<dbReference type="EMBL" id="PSNY01000003">
    <property type="protein sequence ID" value="PPE71027.1"/>
    <property type="molecule type" value="Genomic_DNA"/>
</dbReference>
<dbReference type="AlphaFoldDB" id="A0A2S5T831"/>
<protein>
    <submittedName>
        <fullName evidence="3">Glycolate oxidase subunit GlcE</fullName>
    </submittedName>
</protein>
<reference evidence="3 4" key="1">
    <citation type="submission" date="2018-02" db="EMBL/GenBank/DDBJ databases">
        <title>Reclassifiation of [Polyangium] brachysporum DSM 7029 as Guopingzhaonella breviflexa gen. nov., sp. nov., a member of the family Comamonadaceae.</title>
        <authorList>
            <person name="Tang B."/>
        </authorList>
    </citation>
    <scope>NUCLEOTIDE SEQUENCE [LARGE SCALE GENOMIC DNA]</scope>
    <source>
        <strain evidence="3 4">DSM 15344</strain>
    </source>
</reference>
<name>A0A2S5T831_9BURK</name>
<gene>
    <name evidence="3" type="ORF">C1702_03420</name>
</gene>
<dbReference type="PROSITE" id="PS51387">
    <property type="entry name" value="FAD_PCMH"/>
    <property type="match status" value="1"/>
</dbReference>
<dbReference type="InterPro" id="IPR016166">
    <property type="entry name" value="FAD-bd_PCMH"/>
</dbReference>
<dbReference type="SUPFAM" id="SSF56176">
    <property type="entry name" value="FAD-binding/transporter-associated domain-like"/>
    <property type="match status" value="1"/>
</dbReference>
<keyword evidence="2" id="KW-0274">FAD</keyword>
<dbReference type="InterPro" id="IPR016169">
    <property type="entry name" value="FAD-bd_PCMH_sub2"/>
</dbReference>
<dbReference type="GO" id="GO:0071949">
    <property type="term" value="F:FAD binding"/>
    <property type="evidence" value="ECO:0007669"/>
    <property type="project" value="InterPro"/>
</dbReference>
<proteinExistence type="predicted"/>